<dbReference type="GO" id="GO:0003677">
    <property type="term" value="F:DNA binding"/>
    <property type="evidence" value="ECO:0007669"/>
    <property type="project" value="UniProtKB-KW"/>
</dbReference>
<evidence type="ECO:0000259" key="5">
    <source>
        <dbReference type="PROSITE" id="PS50061"/>
    </source>
</evidence>
<dbReference type="InterPro" id="IPR046328">
    <property type="entry name" value="ETS_fam"/>
</dbReference>
<sequence>TNSRVVSNTEMALSVAFPLATMNGAEPMMAFDTSSTFPTLSCGAHLVSVKTEPGLFDETMEASYLNTTYTELSTANFLQLKQGQTELYPDSMRGESDTLASWTYRHPEHWGTGEVLDWLYCLADTEGFDGALFRGEAYQRLSGKQLCAMTLADFLTIDQNYGGFVHDVFKRLLDGTNFKKPSPPEMFKSDVLGNVPDFDFLNSAVDRTTPSRPISASSPSADTNLSVYMEHDQVKVTLDGYVYDIDIPNKAFDHIDDSDGYISGSEGDLDRSNSMSSEVFDHQLLPEDEESADLDVFCRKPQTPSVSSDSGCEEEEKRTTPRRRPASTSKGNHLWEFVRDLLKDPVFNPSLLKWEDKEEGVFKFVQSEAVAQMWGRKKNNPGMTYEKLSRAMRFCRSAGYFDSVPKTGRFPKKLCFKFGQKAHGWRD</sequence>
<dbReference type="SUPFAM" id="SSF47769">
    <property type="entry name" value="SAM/Pointed domain"/>
    <property type="match status" value="1"/>
</dbReference>
<keyword evidence="3" id="KW-0539">Nucleus</keyword>
<reference evidence="6 7" key="1">
    <citation type="journal article" date="2023" name="Sci. Data">
        <title>Genome assembly of the Korean intertidal mud-creeper Batillaria attramentaria.</title>
        <authorList>
            <person name="Patra A.K."/>
            <person name="Ho P.T."/>
            <person name="Jun S."/>
            <person name="Lee S.J."/>
            <person name="Kim Y."/>
            <person name="Won Y.J."/>
        </authorList>
    </citation>
    <scope>NUCLEOTIDE SEQUENCE [LARGE SCALE GENOMIC DNA]</scope>
    <source>
        <strain evidence="6">Wonlab-2016</strain>
    </source>
</reference>
<keyword evidence="2 3" id="KW-0238">DNA-binding</keyword>
<dbReference type="Pfam" id="PF02198">
    <property type="entry name" value="SAM_PNT"/>
    <property type="match status" value="1"/>
</dbReference>
<dbReference type="InterPro" id="IPR003118">
    <property type="entry name" value="Pointed_dom"/>
</dbReference>
<dbReference type="PANTHER" id="PTHR11849:SF190">
    <property type="entry name" value="ETS-DOMAIN PROTEIN"/>
    <property type="match status" value="1"/>
</dbReference>
<dbReference type="Pfam" id="PF00178">
    <property type="entry name" value="Ets"/>
    <property type="match status" value="1"/>
</dbReference>
<dbReference type="EMBL" id="JACVVK020000261">
    <property type="protein sequence ID" value="KAK7481513.1"/>
    <property type="molecule type" value="Genomic_DNA"/>
</dbReference>
<dbReference type="PRINTS" id="PR00454">
    <property type="entry name" value="ETSDOMAIN"/>
</dbReference>
<comment type="caution">
    <text evidence="6">The sequence shown here is derived from an EMBL/GenBank/DDBJ whole genome shotgun (WGS) entry which is preliminary data.</text>
</comment>
<feature type="region of interest" description="Disordered" evidence="4">
    <location>
        <begin position="300"/>
        <end position="329"/>
    </location>
</feature>
<organism evidence="6 7">
    <name type="scientific">Batillaria attramentaria</name>
    <dbReference type="NCBI Taxonomy" id="370345"/>
    <lineage>
        <taxon>Eukaryota</taxon>
        <taxon>Metazoa</taxon>
        <taxon>Spiralia</taxon>
        <taxon>Lophotrochozoa</taxon>
        <taxon>Mollusca</taxon>
        <taxon>Gastropoda</taxon>
        <taxon>Caenogastropoda</taxon>
        <taxon>Sorbeoconcha</taxon>
        <taxon>Cerithioidea</taxon>
        <taxon>Batillariidae</taxon>
        <taxon>Batillaria</taxon>
    </lineage>
</organism>
<dbReference type="InterPro" id="IPR013761">
    <property type="entry name" value="SAM/pointed_sf"/>
</dbReference>
<evidence type="ECO:0000256" key="3">
    <source>
        <dbReference type="RuleBase" id="RU004019"/>
    </source>
</evidence>
<evidence type="ECO:0000256" key="1">
    <source>
        <dbReference type="ARBA" id="ARBA00005562"/>
    </source>
</evidence>
<protein>
    <recommendedName>
        <fullName evidence="5">ETS domain-containing protein</fullName>
    </recommendedName>
</protein>
<comment type="subcellular location">
    <subcellularLocation>
        <location evidence="3">Nucleus</location>
    </subcellularLocation>
</comment>
<dbReference type="PANTHER" id="PTHR11849">
    <property type="entry name" value="ETS"/>
    <property type="match status" value="1"/>
</dbReference>
<feature type="domain" description="ETS" evidence="5">
    <location>
        <begin position="332"/>
        <end position="419"/>
    </location>
</feature>
<dbReference type="Proteomes" id="UP001519460">
    <property type="component" value="Unassembled WGS sequence"/>
</dbReference>
<dbReference type="SUPFAM" id="SSF46785">
    <property type="entry name" value="Winged helix' DNA-binding domain"/>
    <property type="match status" value="1"/>
</dbReference>
<dbReference type="GO" id="GO:0005634">
    <property type="term" value="C:nucleus"/>
    <property type="evidence" value="ECO:0007669"/>
    <property type="project" value="UniProtKB-SubCell"/>
</dbReference>
<evidence type="ECO:0000256" key="2">
    <source>
        <dbReference type="ARBA" id="ARBA00023125"/>
    </source>
</evidence>
<evidence type="ECO:0000256" key="4">
    <source>
        <dbReference type="SAM" id="MobiDB-lite"/>
    </source>
</evidence>
<accession>A0ABD0K3R2</accession>
<dbReference type="AlphaFoldDB" id="A0ABD0K3R2"/>
<dbReference type="PROSITE" id="PS50061">
    <property type="entry name" value="ETS_DOMAIN_3"/>
    <property type="match status" value="1"/>
</dbReference>
<evidence type="ECO:0000313" key="6">
    <source>
        <dbReference type="EMBL" id="KAK7481513.1"/>
    </source>
</evidence>
<dbReference type="Gene3D" id="1.10.150.50">
    <property type="entry name" value="Transcription Factor, Ets-1"/>
    <property type="match status" value="1"/>
</dbReference>
<name>A0ABD0K3R2_9CAEN</name>
<dbReference type="InterPro" id="IPR036390">
    <property type="entry name" value="WH_DNA-bd_sf"/>
</dbReference>
<feature type="region of interest" description="Disordered" evidence="4">
    <location>
        <begin position="256"/>
        <end position="275"/>
    </location>
</feature>
<comment type="similarity">
    <text evidence="1 3">Belongs to the ETS family.</text>
</comment>
<dbReference type="InterPro" id="IPR000418">
    <property type="entry name" value="Ets_dom"/>
</dbReference>
<proteinExistence type="inferred from homology"/>
<dbReference type="InterPro" id="IPR036388">
    <property type="entry name" value="WH-like_DNA-bd_sf"/>
</dbReference>
<keyword evidence="7" id="KW-1185">Reference proteome</keyword>
<feature type="non-terminal residue" evidence="6">
    <location>
        <position position="1"/>
    </location>
</feature>
<gene>
    <name evidence="6" type="ORF">BaRGS_00027275</name>
</gene>
<evidence type="ECO:0000313" key="7">
    <source>
        <dbReference type="Proteomes" id="UP001519460"/>
    </source>
</evidence>
<dbReference type="SMART" id="SM00413">
    <property type="entry name" value="ETS"/>
    <property type="match status" value="1"/>
</dbReference>
<dbReference type="Gene3D" id="1.10.10.10">
    <property type="entry name" value="Winged helix-like DNA-binding domain superfamily/Winged helix DNA-binding domain"/>
    <property type="match status" value="1"/>
</dbReference>